<proteinExistence type="predicted"/>
<dbReference type="Pfam" id="PF01375">
    <property type="entry name" value="Enterotoxin_a"/>
    <property type="match status" value="1"/>
</dbReference>
<keyword evidence="8" id="KW-1185">Reference proteome</keyword>
<keyword evidence="3" id="KW-0843">Virulence</keyword>
<gene>
    <name evidence="7" type="ORF">DCS_05901</name>
</gene>
<organism evidence="7 8">
    <name type="scientific">Drechmeria coniospora</name>
    <name type="common">Nematophagous fungus</name>
    <name type="synonym">Meria coniospora</name>
    <dbReference type="NCBI Taxonomy" id="98403"/>
    <lineage>
        <taxon>Eukaryota</taxon>
        <taxon>Fungi</taxon>
        <taxon>Dikarya</taxon>
        <taxon>Ascomycota</taxon>
        <taxon>Pezizomycotina</taxon>
        <taxon>Sordariomycetes</taxon>
        <taxon>Hypocreomycetidae</taxon>
        <taxon>Hypocreales</taxon>
        <taxon>Ophiocordycipitaceae</taxon>
        <taxon>Drechmeria</taxon>
    </lineage>
</organism>
<keyword evidence="1" id="KW-0800">Toxin</keyword>
<dbReference type="InterPro" id="IPR001144">
    <property type="entry name" value="Enterotoxin_A"/>
</dbReference>
<feature type="compositionally biased region" description="Basic and acidic residues" evidence="5">
    <location>
        <begin position="297"/>
        <end position="312"/>
    </location>
</feature>
<evidence type="ECO:0000313" key="8">
    <source>
        <dbReference type="Proteomes" id="UP000076580"/>
    </source>
</evidence>
<dbReference type="SUPFAM" id="SSF56399">
    <property type="entry name" value="ADP-ribosylation"/>
    <property type="match status" value="1"/>
</dbReference>
<dbReference type="Proteomes" id="UP000076580">
    <property type="component" value="Chromosome 03"/>
</dbReference>
<evidence type="ECO:0000256" key="5">
    <source>
        <dbReference type="SAM" id="MobiDB-lite"/>
    </source>
</evidence>
<accession>A0A151GA38</accession>
<evidence type="ECO:0000256" key="1">
    <source>
        <dbReference type="ARBA" id="ARBA00022656"/>
    </source>
</evidence>
<dbReference type="InParanoid" id="A0A151GA38"/>
<sequence>MILTPSIGFACWAALLWFFLPNLSSARRSRDTLAAGWITNVRRTLITRDEPPINLVFRGDMRPFYHVKPEGGFFPQDPIYPTSNKPFRIALHMRNKKLQKTAFVSTSHNPDTAIAYARGIDESSGFLYLIHPTPNIIDSTTSKIGDLIYNEECLALGGISWSQVVGWVGYDEYKAWQNLRSPDLEGLSFSGKSQLTPALREQFMKEMPRMTKNPDYLGDLYATSELSSLTETVDFENRKQAELFMQKVGSGKDVGWKGKFPLPNDVRNNRLLAKLRKMPELLQNGDSNNGAPGRKRPNIDREPQSSDSRILEDSLGTFNPCSLGSRKRSGECQPKDKLVEPEEPVSPSTRRVNVPEEIPKTPVEMLVPKLVKGLSWLQVARILTNIVDSATNRIQAAPLDDSHETLSSELKKAGMVLSGILNDTVPGLVEVEDHTAELSRKLASIQNSDSALDKARSVLTAILEYDAQLELTIFENYIPGVPELIKNYQKEYAEYKKFKGEENPFAKGKRIAEYITNGAFDTLNDVIRDWVPGYQEAEDSITIEAEKIHRKIEDKSESFWDIVQAEIAAPAKVVTDALHLVLQNYIPGEKQVEGLIFSNGQDDKTLQPSEKLSPEMASSSTSSPLPKHIREQ</sequence>
<feature type="region of interest" description="Disordered" evidence="5">
    <location>
        <begin position="600"/>
        <end position="632"/>
    </location>
</feature>
<dbReference type="GeneID" id="63718544"/>
<evidence type="ECO:0000256" key="4">
    <source>
        <dbReference type="ARBA" id="ARBA00023157"/>
    </source>
</evidence>
<dbReference type="RefSeq" id="XP_040653304.1">
    <property type="nucleotide sequence ID" value="XM_040803200.1"/>
</dbReference>
<dbReference type="GO" id="GO:0090729">
    <property type="term" value="F:toxin activity"/>
    <property type="evidence" value="ECO:0007669"/>
    <property type="project" value="UniProtKB-KW"/>
</dbReference>
<evidence type="ECO:0000313" key="7">
    <source>
        <dbReference type="EMBL" id="KYK53952.1"/>
    </source>
</evidence>
<feature type="compositionally biased region" description="Basic and acidic residues" evidence="5">
    <location>
        <begin position="328"/>
        <end position="340"/>
    </location>
</feature>
<feature type="region of interest" description="Disordered" evidence="5">
    <location>
        <begin position="278"/>
        <end position="352"/>
    </location>
</feature>
<evidence type="ECO:0000256" key="3">
    <source>
        <dbReference type="ARBA" id="ARBA00023026"/>
    </source>
</evidence>
<evidence type="ECO:0008006" key="9">
    <source>
        <dbReference type="Google" id="ProtNLM"/>
    </source>
</evidence>
<keyword evidence="4" id="KW-1015">Disulfide bond</keyword>
<evidence type="ECO:0000256" key="2">
    <source>
        <dbReference type="ARBA" id="ARBA00022729"/>
    </source>
</evidence>
<feature type="chain" id="PRO_5007580388" description="Enterotoxin" evidence="6">
    <location>
        <begin position="27"/>
        <end position="632"/>
    </location>
</feature>
<feature type="signal peptide" evidence="6">
    <location>
        <begin position="1"/>
        <end position="26"/>
    </location>
</feature>
<name>A0A151GA38_DRECN</name>
<dbReference type="AlphaFoldDB" id="A0A151GA38"/>
<keyword evidence="2 6" id="KW-0732">Signal</keyword>
<protein>
    <recommendedName>
        <fullName evidence="9">Enterotoxin</fullName>
    </recommendedName>
</protein>
<dbReference type="EMBL" id="LAYC01000003">
    <property type="protein sequence ID" value="KYK53952.1"/>
    <property type="molecule type" value="Genomic_DNA"/>
</dbReference>
<evidence type="ECO:0000256" key="6">
    <source>
        <dbReference type="SAM" id="SignalP"/>
    </source>
</evidence>
<dbReference type="Gene3D" id="3.90.210.10">
    <property type="entry name" value="Heat-Labile Enterotoxin, subunit A"/>
    <property type="match status" value="1"/>
</dbReference>
<comment type="caution">
    <text evidence="7">The sequence shown here is derived from an EMBL/GenBank/DDBJ whole genome shotgun (WGS) entry which is preliminary data.</text>
</comment>
<reference evidence="7 8" key="1">
    <citation type="journal article" date="2016" name="Sci. Rep.">
        <title>Insights into Adaptations to a Near-Obligate Nematode Endoparasitic Lifestyle from the Finished Genome of Drechmeria coniospora.</title>
        <authorList>
            <person name="Zhang L."/>
            <person name="Zhou Z."/>
            <person name="Guo Q."/>
            <person name="Fokkens L."/>
            <person name="Miskei M."/>
            <person name="Pocsi I."/>
            <person name="Zhang W."/>
            <person name="Chen M."/>
            <person name="Wang L."/>
            <person name="Sun Y."/>
            <person name="Donzelli B.G."/>
            <person name="Gibson D.M."/>
            <person name="Nelson D.R."/>
            <person name="Luo J.G."/>
            <person name="Rep M."/>
            <person name="Liu H."/>
            <person name="Yang S."/>
            <person name="Wang J."/>
            <person name="Krasnoff S.B."/>
            <person name="Xu Y."/>
            <person name="Molnar I."/>
            <person name="Lin M."/>
        </authorList>
    </citation>
    <scope>NUCLEOTIDE SEQUENCE [LARGE SCALE GENOMIC DNA]</scope>
    <source>
        <strain evidence="7 8">ARSEF 6962</strain>
    </source>
</reference>